<comment type="similarity">
    <text evidence="2">Belongs to the MTB12 family.</text>
</comment>
<dbReference type="PROSITE" id="PS51257">
    <property type="entry name" value="PROKAR_LIPOPROTEIN"/>
    <property type="match status" value="1"/>
</dbReference>
<keyword evidence="1 3" id="KW-0732">Signal</keyword>
<dbReference type="Proteomes" id="UP000009235">
    <property type="component" value="Chromosome"/>
</dbReference>
<reference evidence="5 6" key="1">
    <citation type="journal article" date="2011" name="J. Bacteriol.">
        <title>Complete genome sequence of Amycolicicoccus subflavus DQS3-9A1T, an actinomycete isolated from crude oil-polluted soil.</title>
        <authorList>
            <person name="Cai M."/>
            <person name="Chen W.M."/>
            <person name="Nie Y."/>
            <person name="Chi C.Q."/>
            <person name="Wang Y.N."/>
            <person name="Tang Y.Q."/>
            <person name="Li G.Y."/>
            <person name="Wu X.L."/>
        </authorList>
    </citation>
    <scope>NUCLEOTIDE SEQUENCE [LARGE SCALE GENOMIC DNA]</scope>
    <source>
        <strain evidence="6">DSM 45089 / DQS3-9A1</strain>
    </source>
</reference>
<gene>
    <name evidence="5" type="ordered locus">AS9A_1367</name>
</gene>
<feature type="domain" description="Low molecular weight antigen MTB12-like C-terminal" evidence="4">
    <location>
        <begin position="51"/>
        <end position="163"/>
    </location>
</feature>
<proteinExistence type="inferred from homology"/>
<dbReference type="OrthoDB" id="4567960at2"/>
<dbReference type="AlphaFoldDB" id="F6EG94"/>
<evidence type="ECO:0000259" key="4">
    <source>
        <dbReference type="Pfam" id="PF26580"/>
    </source>
</evidence>
<dbReference type="HOGENOM" id="CLU_1466768_0_0_11"/>
<protein>
    <recommendedName>
        <fullName evidence="4">Low molecular weight antigen MTB12-like C-terminal domain-containing protein</fullName>
    </recommendedName>
</protein>
<dbReference type="KEGG" id="asd:AS9A_1367"/>
<dbReference type="Pfam" id="PF26580">
    <property type="entry name" value="Mtb12_C"/>
    <property type="match status" value="1"/>
</dbReference>
<dbReference type="RefSeq" id="WP_013806168.1">
    <property type="nucleotide sequence ID" value="NC_015564.1"/>
</dbReference>
<organism evidence="5 6">
    <name type="scientific">Hoyosella subflava (strain DSM 45089 / JCM 17490 / NBRC 109087 / DQS3-9A1)</name>
    <name type="common">Amycolicicoccus subflavus</name>
    <dbReference type="NCBI Taxonomy" id="443218"/>
    <lineage>
        <taxon>Bacteria</taxon>
        <taxon>Bacillati</taxon>
        <taxon>Actinomycetota</taxon>
        <taxon>Actinomycetes</taxon>
        <taxon>Mycobacteriales</taxon>
        <taxon>Hoyosellaceae</taxon>
        <taxon>Hoyosella</taxon>
    </lineage>
</organism>
<dbReference type="eggNOG" id="ENOG5030PGJ">
    <property type="taxonomic scope" value="Bacteria"/>
</dbReference>
<dbReference type="EMBL" id="CP002786">
    <property type="protein sequence ID" value="AEF39819.1"/>
    <property type="molecule type" value="Genomic_DNA"/>
</dbReference>
<feature type="signal peptide" evidence="3">
    <location>
        <begin position="1"/>
        <end position="17"/>
    </location>
</feature>
<name>F6EG94_HOYSD</name>
<sequence length="170" mass="17703">MKLRNMIIAGVAAPALALSACGSDENGEAMDDGAGTTAAPTAECEVPAGDTPTGAELMALLDDALDPSLPTEEKASLIEGGGDDPELWAQLADQAAQNPDIQYEIPDTPDAVFPLSECELSVDFTLQISPDQAPNTGNLLFVAEDGQWKLSREDACSFATSFGLETELCP</sequence>
<evidence type="ECO:0000313" key="5">
    <source>
        <dbReference type="EMBL" id="AEF39819.1"/>
    </source>
</evidence>
<evidence type="ECO:0000256" key="3">
    <source>
        <dbReference type="SAM" id="SignalP"/>
    </source>
</evidence>
<evidence type="ECO:0000256" key="1">
    <source>
        <dbReference type="ARBA" id="ARBA00022729"/>
    </source>
</evidence>
<evidence type="ECO:0000313" key="6">
    <source>
        <dbReference type="Proteomes" id="UP000009235"/>
    </source>
</evidence>
<accession>F6EG94</accession>
<keyword evidence="6" id="KW-1185">Reference proteome</keyword>
<evidence type="ECO:0000256" key="2">
    <source>
        <dbReference type="ARBA" id="ARBA00093774"/>
    </source>
</evidence>
<dbReference type="InterPro" id="IPR058644">
    <property type="entry name" value="Mtb12-like_C"/>
</dbReference>
<feature type="chain" id="PRO_5039177293" description="Low molecular weight antigen MTB12-like C-terminal domain-containing protein" evidence="3">
    <location>
        <begin position="18"/>
        <end position="170"/>
    </location>
</feature>